<dbReference type="InterPro" id="IPR051720">
    <property type="entry name" value="rRNA_MeTrfase/Polyamine_Synth"/>
</dbReference>
<dbReference type="Proteomes" id="UP000245577">
    <property type="component" value="Unassembled WGS sequence"/>
</dbReference>
<dbReference type="GO" id="GO:0005840">
    <property type="term" value="C:ribosome"/>
    <property type="evidence" value="ECO:0007669"/>
    <property type="project" value="UniProtKB-KW"/>
</dbReference>
<sequence>MKKIRKKKQLEMAIQSIPPHPNPKVELEQYSTPAIIAADLLWNAYSLGDIENSEIIDLGCGTGILSIGSLLLGAKKVTGVDIDEDSLAIARLNGENLNIELVCCDISDFNCSDNCDVVIQNPPFGSQKKSERGVDLKFIDKAKECSPGVIYSFHMASTEKFIIDYFEKSGFVVTHIFRYKFILPKIYDFHTKESKEVDVIVIRAENI</sequence>
<comment type="caution">
    <text evidence="2">The sequence shown here is derived from an EMBL/GenBank/DDBJ whole genome shotgun (WGS) entry which is preliminary data.</text>
</comment>
<name>A0A2U1S7I6_9EURY</name>
<reference evidence="2 3" key="1">
    <citation type="submission" date="2017-03" db="EMBL/GenBank/DDBJ databases">
        <title>Genome sequence of Methanobrevibacter wosei.</title>
        <authorList>
            <person name="Poehlein A."/>
            <person name="Seedorf H."/>
            <person name="Daniel R."/>
        </authorList>
    </citation>
    <scope>NUCLEOTIDE SEQUENCE [LARGE SCALE GENOMIC DNA]</scope>
    <source>
        <strain evidence="2 3">DSM 11979</strain>
    </source>
</reference>
<feature type="domain" description="Methyltransferase small" evidence="1">
    <location>
        <begin position="51"/>
        <end position="144"/>
    </location>
</feature>
<dbReference type="OrthoDB" id="31271at2157"/>
<accession>A0A2U1S7I6</accession>
<dbReference type="InterPro" id="IPR029063">
    <property type="entry name" value="SAM-dependent_MTases_sf"/>
</dbReference>
<dbReference type="InterPro" id="IPR007848">
    <property type="entry name" value="Small_mtfrase_dom"/>
</dbReference>
<dbReference type="PANTHER" id="PTHR23290:SF0">
    <property type="entry name" value="RRNA N6-ADENOSINE-METHYLTRANSFERASE METTL5"/>
    <property type="match status" value="1"/>
</dbReference>
<evidence type="ECO:0000313" key="3">
    <source>
        <dbReference type="Proteomes" id="UP000245577"/>
    </source>
</evidence>
<dbReference type="EMBL" id="MZGU01000004">
    <property type="protein sequence ID" value="PWB86019.1"/>
    <property type="molecule type" value="Genomic_DNA"/>
</dbReference>
<protein>
    <submittedName>
        <fullName evidence="2">Ribosomal protein L11 methyltransferase</fullName>
    </submittedName>
</protein>
<dbReference type="SUPFAM" id="SSF53335">
    <property type="entry name" value="S-adenosyl-L-methionine-dependent methyltransferases"/>
    <property type="match status" value="1"/>
</dbReference>
<proteinExistence type="predicted"/>
<dbReference type="Gene3D" id="3.40.50.150">
    <property type="entry name" value="Vaccinia Virus protein VP39"/>
    <property type="match status" value="1"/>
</dbReference>
<dbReference type="GO" id="GO:0008168">
    <property type="term" value="F:methyltransferase activity"/>
    <property type="evidence" value="ECO:0007669"/>
    <property type="project" value="UniProtKB-KW"/>
</dbReference>
<dbReference type="GO" id="GO:0032259">
    <property type="term" value="P:methylation"/>
    <property type="evidence" value="ECO:0007669"/>
    <property type="project" value="UniProtKB-KW"/>
</dbReference>
<dbReference type="Pfam" id="PF05175">
    <property type="entry name" value="MTS"/>
    <property type="match status" value="1"/>
</dbReference>
<gene>
    <name evidence="2" type="primary">prmA_2</name>
    <name evidence="2" type="ORF">MBBWO_08720</name>
</gene>
<dbReference type="RefSeq" id="WP_116669658.1">
    <property type="nucleotide sequence ID" value="NZ_MZGU01000004.1"/>
</dbReference>
<dbReference type="PANTHER" id="PTHR23290">
    <property type="entry name" value="RRNA N6-ADENOSINE-METHYLTRANSFERASE METTL5"/>
    <property type="match status" value="1"/>
</dbReference>
<evidence type="ECO:0000259" key="1">
    <source>
        <dbReference type="Pfam" id="PF05175"/>
    </source>
</evidence>
<keyword evidence="2" id="KW-0687">Ribonucleoprotein</keyword>
<keyword evidence="2" id="KW-0689">Ribosomal protein</keyword>
<dbReference type="CDD" id="cd02440">
    <property type="entry name" value="AdoMet_MTases"/>
    <property type="match status" value="1"/>
</dbReference>
<keyword evidence="2" id="KW-0808">Transferase</keyword>
<keyword evidence="3" id="KW-1185">Reference proteome</keyword>
<evidence type="ECO:0000313" key="2">
    <source>
        <dbReference type="EMBL" id="PWB86019.1"/>
    </source>
</evidence>
<keyword evidence="2" id="KW-0489">Methyltransferase</keyword>
<organism evidence="2 3">
    <name type="scientific">Methanobrevibacter woesei</name>
    <dbReference type="NCBI Taxonomy" id="190976"/>
    <lineage>
        <taxon>Archaea</taxon>
        <taxon>Methanobacteriati</taxon>
        <taxon>Methanobacteriota</taxon>
        <taxon>Methanomada group</taxon>
        <taxon>Methanobacteria</taxon>
        <taxon>Methanobacteriales</taxon>
        <taxon>Methanobacteriaceae</taxon>
        <taxon>Methanobrevibacter</taxon>
    </lineage>
</organism>
<dbReference type="AlphaFoldDB" id="A0A2U1S7I6"/>